<organism evidence="4 5">
    <name type="scientific">Usitatibacter rugosus</name>
    <dbReference type="NCBI Taxonomy" id="2732067"/>
    <lineage>
        <taxon>Bacteria</taxon>
        <taxon>Pseudomonadati</taxon>
        <taxon>Pseudomonadota</taxon>
        <taxon>Betaproteobacteria</taxon>
        <taxon>Nitrosomonadales</taxon>
        <taxon>Usitatibacteraceae</taxon>
        <taxon>Usitatibacter</taxon>
    </lineage>
</organism>
<reference evidence="4 5" key="1">
    <citation type="submission" date="2020-04" db="EMBL/GenBank/DDBJ databases">
        <title>Usitatibacter rugosus gen. nov., sp. nov. and Usitatibacter palustris sp. nov., novel members of Usitatibacteraceae fam. nov. within the order Nitrosomonadales isolated from soil.</title>
        <authorList>
            <person name="Huber K.J."/>
            <person name="Neumann-Schaal M."/>
            <person name="Geppert A."/>
            <person name="Luckner M."/>
            <person name="Wanner G."/>
            <person name="Overmann J."/>
        </authorList>
    </citation>
    <scope>NUCLEOTIDE SEQUENCE [LARGE SCALE GENOMIC DNA]</scope>
    <source>
        <strain evidence="4 5">0125_3</strain>
    </source>
</reference>
<dbReference type="NCBIfam" id="TIGR01549">
    <property type="entry name" value="HAD-SF-IA-v1"/>
    <property type="match status" value="1"/>
</dbReference>
<name>A0A6M4GQT6_9PROT</name>
<dbReference type="PANTHER" id="PTHR46470:SF3">
    <property type="entry name" value="N-ACYLNEURAMINATE-9-PHOSPHATASE"/>
    <property type="match status" value="1"/>
</dbReference>
<dbReference type="InterPro" id="IPR023214">
    <property type="entry name" value="HAD_sf"/>
</dbReference>
<dbReference type="InterPro" id="IPR051400">
    <property type="entry name" value="HAD-like_hydrolase"/>
</dbReference>
<dbReference type="Proteomes" id="UP000501534">
    <property type="component" value="Chromosome"/>
</dbReference>
<dbReference type="EC" id="3.1.3.18" evidence="4"/>
<proteinExistence type="predicted"/>
<dbReference type="GO" id="GO:0050124">
    <property type="term" value="F:N-acylneuraminate-9-phosphatase activity"/>
    <property type="evidence" value="ECO:0007669"/>
    <property type="project" value="TreeGrafter"/>
</dbReference>
<keyword evidence="2 4" id="KW-0378">Hydrolase</keyword>
<dbReference type="KEGG" id="uru:DSM104443_00184"/>
<keyword evidence="3" id="KW-0460">Magnesium</keyword>
<dbReference type="NCBIfam" id="TIGR01509">
    <property type="entry name" value="HAD-SF-IA-v3"/>
    <property type="match status" value="1"/>
</dbReference>
<dbReference type="SFLD" id="SFLDS00003">
    <property type="entry name" value="Haloacid_Dehalogenase"/>
    <property type="match status" value="1"/>
</dbReference>
<evidence type="ECO:0000313" key="4">
    <source>
        <dbReference type="EMBL" id="QJR09148.1"/>
    </source>
</evidence>
<keyword evidence="5" id="KW-1185">Reference proteome</keyword>
<sequence length="236" mass="25876">MSAPAIRGVIFDLFHTLTARESQWSACPATYDMLGVDRVAWDRVLLESSRWRLVGEERDPYTIFSRLVTEVDPTIPDAKVRDVLARRTVRFADCFRNIPAENVAMLRSLRGLGYKVALLSNADAFDIADYGSSALRGCFDVEIFSCDVGCVKPEPEIFHKCLEALGLPASECVFVGDGGSDELAGARAVGLRTVFVSGVMAELWPGQIASRRAAADHHVEWAHEVEALFKGEPATA</sequence>
<dbReference type="GO" id="GO:0046380">
    <property type="term" value="P:N-acetylneuraminate biosynthetic process"/>
    <property type="evidence" value="ECO:0007669"/>
    <property type="project" value="TreeGrafter"/>
</dbReference>
<evidence type="ECO:0000313" key="5">
    <source>
        <dbReference type="Proteomes" id="UP000501534"/>
    </source>
</evidence>
<evidence type="ECO:0000256" key="1">
    <source>
        <dbReference type="ARBA" id="ARBA00001946"/>
    </source>
</evidence>
<dbReference type="GO" id="GO:0008967">
    <property type="term" value="F:phosphoglycolate phosphatase activity"/>
    <property type="evidence" value="ECO:0007669"/>
    <property type="project" value="UniProtKB-EC"/>
</dbReference>
<dbReference type="InterPro" id="IPR006439">
    <property type="entry name" value="HAD-SF_hydro_IA"/>
</dbReference>
<evidence type="ECO:0000256" key="2">
    <source>
        <dbReference type="ARBA" id="ARBA00022801"/>
    </source>
</evidence>
<dbReference type="AlphaFoldDB" id="A0A6M4GQT6"/>
<dbReference type="EMBL" id="CP053069">
    <property type="protein sequence ID" value="QJR09148.1"/>
    <property type="molecule type" value="Genomic_DNA"/>
</dbReference>
<comment type="cofactor">
    <cofactor evidence="1">
        <name>Mg(2+)</name>
        <dbReference type="ChEBI" id="CHEBI:18420"/>
    </cofactor>
</comment>
<dbReference type="Pfam" id="PF00702">
    <property type="entry name" value="Hydrolase"/>
    <property type="match status" value="1"/>
</dbReference>
<dbReference type="InterPro" id="IPR036412">
    <property type="entry name" value="HAD-like_sf"/>
</dbReference>
<accession>A0A6M4GQT6</accession>
<dbReference type="RefSeq" id="WP_171088845.1">
    <property type="nucleotide sequence ID" value="NZ_CP053069.1"/>
</dbReference>
<dbReference type="PANTHER" id="PTHR46470">
    <property type="entry name" value="N-ACYLNEURAMINATE-9-PHOSPHATASE"/>
    <property type="match status" value="1"/>
</dbReference>
<dbReference type="SFLD" id="SFLDG01129">
    <property type="entry name" value="C1.5:_HAD__Beta-PGM__Phosphata"/>
    <property type="match status" value="1"/>
</dbReference>
<evidence type="ECO:0000256" key="3">
    <source>
        <dbReference type="ARBA" id="ARBA00022842"/>
    </source>
</evidence>
<dbReference type="SUPFAM" id="SSF56784">
    <property type="entry name" value="HAD-like"/>
    <property type="match status" value="1"/>
</dbReference>
<protein>
    <submittedName>
        <fullName evidence="4">Phosphoglycolate phosphatase</fullName>
        <ecNumber evidence="4">3.1.3.18</ecNumber>
    </submittedName>
</protein>
<gene>
    <name evidence="4" type="primary">gph</name>
    <name evidence="4" type="ORF">DSM104443_00184</name>
</gene>
<dbReference type="Gene3D" id="3.40.50.1000">
    <property type="entry name" value="HAD superfamily/HAD-like"/>
    <property type="match status" value="1"/>
</dbReference>
<dbReference type="PRINTS" id="PR00413">
    <property type="entry name" value="HADHALOGNASE"/>
</dbReference>